<feature type="non-terminal residue" evidence="1">
    <location>
        <position position="298"/>
    </location>
</feature>
<dbReference type="AlphaFoldDB" id="A0A814RBU1"/>
<protein>
    <recommendedName>
        <fullName evidence="4">Glycine-rich domain-containing protein-like</fullName>
    </recommendedName>
</protein>
<gene>
    <name evidence="2" type="ORF">BYL167_LOCUS51871</name>
    <name evidence="1" type="ORF">CJN711_LOCUS8550</name>
</gene>
<sequence>MGCSHSLSIPHHYAHIRTKDEKTFKFSYLALVDHIVLLRQVVAHPEMNQPGETLNYFIKDYCRRFASRGIRTKRQQRRLPWQTEWIWHVHRLHPLTYYDDCTKIPSNGKLIDKKYLRLRIKEHKNHQSSGLPQSKLSPTEFASSIDLTSAILRQQDFLEKFKQHPIYSWDLSQMNQSFFEKCIQNYVRFLKLAREGEMIVPTFDIDLIWHTHMRFPSFYRKTCINLCGFFLDHDDSIDSGTLTDAYRRIADRRMQTYNVGYGKDVPVDRVRETQYISSCAIIVAPILIHSSGGSRGGG</sequence>
<proteinExistence type="predicted"/>
<evidence type="ECO:0000313" key="2">
    <source>
        <dbReference type="EMBL" id="CAF4893806.1"/>
    </source>
</evidence>
<dbReference type="EMBL" id="CAJNOV010003195">
    <property type="protein sequence ID" value="CAF1130914.1"/>
    <property type="molecule type" value="Genomic_DNA"/>
</dbReference>
<dbReference type="EMBL" id="CAJOBH010165606">
    <property type="protein sequence ID" value="CAF4893806.1"/>
    <property type="molecule type" value="Genomic_DNA"/>
</dbReference>
<dbReference type="PANTHER" id="PTHR34365:SF7">
    <property type="entry name" value="GLYCINE-RICH DOMAIN-CONTAINING PROTEIN 1"/>
    <property type="match status" value="1"/>
</dbReference>
<dbReference type="InterPro" id="IPR009836">
    <property type="entry name" value="GRDP-like"/>
</dbReference>
<evidence type="ECO:0000313" key="3">
    <source>
        <dbReference type="Proteomes" id="UP000663855"/>
    </source>
</evidence>
<dbReference type="Pfam" id="PF07173">
    <property type="entry name" value="GRDP-like"/>
    <property type="match status" value="1"/>
</dbReference>
<evidence type="ECO:0000313" key="1">
    <source>
        <dbReference type="EMBL" id="CAF1130914.1"/>
    </source>
</evidence>
<organism evidence="1 3">
    <name type="scientific">Rotaria magnacalcarata</name>
    <dbReference type="NCBI Taxonomy" id="392030"/>
    <lineage>
        <taxon>Eukaryota</taxon>
        <taxon>Metazoa</taxon>
        <taxon>Spiralia</taxon>
        <taxon>Gnathifera</taxon>
        <taxon>Rotifera</taxon>
        <taxon>Eurotatoria</taxon>
        <taxon>Bdelloidea</taxon>
        <taxon>Philodinida</taxon>
        <taxon>Philodinidae</taxon>
        <taxon>Rotaria</taxon>
    </lineage>
</organism>
<name>A0A814RBU1_9BILA</name>
<dbReference type="Proteomes" id="UP000681967">
    <property type="component" value="Unassembled WGS sequence"/>
</dbReference>
<evidence type="ECO:0008006" key="4">
    <source>
        <dbReference type="Google" id="ProtNLM"/>
    </source>
</evidence>
<comment type="caution">
    <text evidence="1">The sequence shown here is derived from an EMBL/GenBank/DDBJ whole genome shotgun (WGS) entry which is preliminary data.</text>
</comment>
<dbReference type="PANTHER" id="PTHR34365">
    <property type="entry name" value="ENOLASE (DUF1399)"/>
    <property type="match status" value="1"/>
</dbReference>
<reference evidence="1" key="1">
    <citation type="submission" date="2021-02" db="EMBL/GenBank/DDBJ databases">
        <authorList>
            <person name="Nowell W R."/>
        </authorList>
    </citation>
    <scope>NUCLEOTIDE SEQUENCE</scope>
</reference>
<accession>A0A814RBU1</accession>
<dbReference type="Proteomes" id="UP000663855">
    <property type="component" value="Unassembled WGS sequence"/>
</dbReference>